<dbReference type="EMBL" id="GFAC01002330">
    <property type="protein sequence ID" value="JAT96858.1"/>
    <property type="molecule type" value="mRNA"/>
</dbReference>
<dbReference type="PANTHER" id="PTHR13135:SF0">
    <property type="entry name" value="PHOSPHORYLATED ADAPTER RNA EXPORT PROTEIN"/>
    <property type="match status" value="1"/>
</dbReference>
<dbReference type="InterPro" id="IPR019385">
    <property type="entry name" value="PHAX_RNA-binding_domain"/>
</dbReference>
<dbReference type="PANTHER" id="PTHR13135">
    <property type="entry name" value="CYTOSOLIC RESINIFERATOXIN BINDING PROTEIN RBP-26"/>
    <property type="match status" value="1"/>
</dbReference>
<proteinExistence type="evidence at transcript level"/>
<feature type="non-terminal residue" evidence="13">
    <location>
        <position position="1"/>
    </location>
</feature>
<feature type="domain" description="Phosphorylated adapter RNA export protein RNA-binding" evidence="12">
    <location>
        <begin position="215"/>
        <end position="292"/>
    </location>
</feature>
<dbReference type="GO" id="GO:0003723">
    <property type="term" value="F:RNA binding"/>
    <property type="evidence" value="ECO:0007669"/>
    <property type="project" value="UniProtKB-KW"/>
</dbReference>
<evidence type="ECO:0000256" key="8">
    <source>
        <dbReference type="ARBA" id="ARBA00022927"/>
    </source>
</evidence>
<reference evidence="13" key="1">
    <citation type="journal article" date="2017" name="Front. Cell. Infect. Microbiol.">
        <title>The Distinct Transcriptional Response of the Midgut of Amblyomma sculptum and Amblyomma aureolatum Ticks to Rickettsia rickettsii Correlates to Their Differences in Susceptibility to Infection.</title>
        <authorList>
            <person name="Martins L.A."/>
            <person name="Galletti M.F.B.M."/>
            <person name="Ribeiro J.M."/>
            <person name="Fujita A."/>
            <person name="Costa F.B."/>
            <person name="Labruna M.B."/>
            <person name="Daffre S."/>
            <person name="Fogaca A.C."/>
        </authorList>
    </citation>
    <scope>NUCLEOTIDE SEQUENCE</scope>
</reference>
<comment type="subcellular location">
    <subcellularLocation>
        <location evidence="2">Cytoplasm</location>
    </subcellularLocation>
    <subcellularLocation>
        <location evidence="1">Nucleus</location>
    </subcellularLocation>
</comment>
<dbReference type="Gene3D" id="1.10.10.1440">
    <property type="entry name" value="PHAX RNA-binding domain"/>
    <property type="match status" value="1"/>
</dbReference>
<evidence type="ECO:0000256" key="3">
    <source>
        <dbReference type="ARBA" id="ARBA00006094"/>
    </source>
</evidence>
<evidence type="ECO:0000259" key="12">
    <source>
        <dbReference type="Pfam" id="PF10258"/>
    </source>
</evidence>
<keyword evidence="7" id="KW-0694">RNA-binding</keyword>
<dbReference type="GO" id="GO:0005634">
    <property type="term" value="C:nucleus"/>
    <property type="evidence" value="ECO:0007669"/>
    <property type="project" value="UniProtKB-SubCell"/>
</dbReference>
<name>A0A1E1XCC4_9ACAR</name>
<dbReference type="GO" id="GO:0006408">
    <property type="term" value="P:snRNA export from nucleus"/>
    <property type="evidence" value="ECO:0007669"/>
    <property type="project" value="InterPro"/>
</dbReference>
<feature type="compositionally biased region" description="Acidic residues" evidence="11">
    <location>
        <begin position="352"/>
        <end position="363"/>
    </location>
</feature>
<keyword evidence="5" id="KW-0813">Transport</keyword>
<keyword evidence="9" id="KW-0539">Nucleus</keyword>
<dbReference type="AlphaFoldDB" id="A0A1E1XCC4"/>
<evidence type="ECO:0000256" key="11">
    <source>
        <dbReference type="SAM" id="MobiDB-lite"/>
    </source>
</evidence>
<dbReference type="Pfam" id="PF10258">
    <property type="entry name" value="PHAX_RNA-bd"/>
    <property type="match status" value="1"/>
</dbReference>
<feature type="compositionally biased region" description="Basic and acidic residues" evidence="11">
    <location>
        <begin position="22"/>
        <end position="33"/>
    </location>
</feature>
<evidence type="ECO:0000256" key="6">
    <source>
        <dbReference type="ARBA" id="ARBA00022490"/>
    </source>
</evidence>
<dbReference type="GO" id="GO:0015031">
    <property type="term" value="P:protein transport"/>
    <property type="evidence" value="ECO:0007669"/>
    <property type="project" value="UniProtKB-KW"/>
</dbReference>
<feature type="region of interest" description="Disordered" evidence="11">
    <location>
        <begin position="102"/>
        <end position="140"/>
    </location>
</feature>
<keyword evidence="6" id="KW-0963">Cytoplasm</keyword>
<keyword evidence="8" id="KW-0653">Protein transport</keyword>
<dbReference type="GO" id="GO:0005737">
    <property type="term" value="C:cytoplasm"/>
    <property type="evidence" value="ECO:0007669"/>
    <property type="project" value="UniProtKB-SubCell"/>
</dbReference>
<evidence type="ECO:0000256" key="1">
    <source>
        <dbReference type="ARBA" id="ARBA00004123"/>
    </source>
</evidence>
<protein>
    <recommendedName>
        <fullName evidence="4">Phosphorylated adapter RNA export protein</fullName>
    </recommendedName>
    <alternativeName>
        <fullName evidence="10">RNA U small nuclear RNA export adapter protein</fullName>
    </alternativeName>
</protein>
<dbReference type="InterPro" id="IPR039047">
    <property type="entry name" value="PHAX"/>
</dbReference>
<evidence type="ECO:0000256" key="7">
    <source>
        <dbReference type="ARBA" id="ARBA00022884"/>
    </source>
</evidence>
<feature type="compositionally biased region" description="Basic and acidic residues" evidence="11">
    <location>
        <begin position="164"/>
        <end position="174"/>
    </location>
</feature>
<comment type="similarity">
    <text evidence="3">Belongs to the PHAX family.</text>
</comment>
<evidence type="ECO:0000256" key="9">
    <source>
        <dbReference type="ARBA" id="ARBA00023242"/>
    </source>
</evidence>
<feature type="compositionally biased region" description="Basic and acidic residues" evidence="11">
    <location>
        <begin position="1"/>
        <end position="11"/>
    </location>
</feature>
<evidence type="ECO:0000256" key="4">
    <source>
        <dbReference type="ARBA" id="ARBA00016856"/>
    </source>
</evidence>
<feature type="compositionally biased region" description="Basic and acidic residues" evidence="11">
    <location>
        <begin position="300"/>
        <end position="318"/>
    </location>
</feature>
<dbReference type="InterPro" id="IPR038092">
    <property type="entry name" value="PHAX_RNA-binding_sf"/>
</dbReference>
<evidence type="ECO:0000313" key="13">
    <source>
        <dbReference type="EMBL" id="JAT96858.1"/>
    </source>
</evidence>
<sequence>NSVNTYRDERAYATSDDDSEHEETSWKRQATEKARDTINGAGYDFAKCAALGGAPQVGSFPKCAAPGGASQLGSFPVKKKKVNNVWGAVLSEQLLMEDLNQVTVGSDGNPDRASRQVESYDFTRKHLDTRPDPIEPDDLFDEENITTCDVIDIQDLGPRGQKRSVKDRLGERTCTRPSRSRSPKCQDTGRARRFASESSRSSGSEPDEDEAAKLVADIANRLEEPKVDIIEKVVNVIGITESRKLLNMTEDIESAGGLLIRNKPRRRTPGGVFFYLVKANTSRHEAKLIFQDDLFQQDHQRREYKKERSRRIREEHANRAAAAVPVDSDHEKPPEETASPSGAGDAEVAMAADEDLEDGEIVD</sequence>
<feature type="region of interest" description="Disordered" evidence="11">
    <location>
        <begin position="300"/>
        <end position="363"/>
    </location>
</feature>
<evidence type="ECO:0000256" key="2">
    <source>
        <dbReference type="ARBA" id="ARBA00004496"/>
    </source>
</evidence>
<evidence type="ECO:0000256" key="5">
    <source>
        <dbReference type="ARBA" id="ARBA00022448"/>
    </source>
</evidence>
<organism evidence="13">
    <name type="scientific">Amblyomma aureolatum</name>
    <dbReference type="NCBI Taxonomy" id="187763"/>
    <lineage>
        <taxon>Eukaryota</taxon>
        <taxon>Metazoa</taxon>
        <taxon>Ecdysozoa</taxon>
        <taxon>Arthropoda</taxon>
        <taxon>Chelicerata</taxon>
        <taxon>Arachnida</taxon>
        <taxon>Acari</taxon>
        <taxon>Parasitiformes</taxon>
        <taxon>Ixodida</taxon>
        <taxon>Ixodoidea</taxon>
        <taxon>Ixodidae</taxon>
        <taxon>Amblyomminae</taxon>
        <taxon>Amblyomma</taxon>
    </lineage>
</organism>
<evidence type="ECO:0000256" key="10">
    <source>
        <dbReference type="ARBA" id="ARBA00030834"/>
    </source>
</evidence>
<accession>A0A1E1XCC4</accession>
<feature type="region of interest" description="Disordered" evidence="11">
    <location>
        <begin position="156"/>
        <end position="210"/>
    </location>
</feature>
<feature type="region of interest" description="Disordered" evidence="11">
    <location>
        <begin position="1"/>
        <end position="33"/>
    </location>
</feature>
<feature type="compositionally biased region" description="Basic and acidic residues" evidence="11">
    <location>
        <begin position="121"/>
        <end position="133"/>
    </location>
</feature>